<reference evidence="1" key="1">
    <citation type="submission" date="2021-03" db="EMBL/GenBank/DDBJ databases">
        <authorList>
            <person name="Tagirdzhanova G."/>
        </authorList>
    </citation>
    <scope>NUCLEOTIDE SEQUENCE</scope>
</reference>
<dbReference type="OrthoDB" id="10651024at2759"/>
<dbReference type="AlphaFoldDB" id="A0A8H3IWM9"/>
<evidence type="ECO:0000313" key="2">
    <source>
        <dbReference type="Proteomes" id="UP000664203"/>
    </source>
</evidence>
<organism evidence="1 2">
    <name type="scientific">Alectoria fallacina</name>
    <dbReference type="NCBI Taxonomy" id="1903189"/>
    <lineage>
        <taxon>Eukaryota</taxon>
        <taxon>Fungi</taxon>
        <taxon>Dikarya</taxon>
        <taxon>Ascomycota</taxon>
        <taxon>Pezizomycotina</taxon>
        <taxon>Lecanoromycetes</taxon>
        <taxon>OSLEUM clade</taxon>
        <taxon>Lecanoromycetidae</taxon>
        <taxon>Lecanorales</taxon>
        <taxon>Lecanorineae</taxon>
        <taxon>Parmeliaceae</taxon>
        <taxon>Alectoria</taxon>
    </lineage>
</organism>
<evidence type="ECO:0000313" key="1">
    <source>
        <dbReference type="EMBL" id="CAF9931355.1"/>
    </source>
</evidence>
<dbReference type="Proteomes" id="UP000664203">
    <property type="component" value="Unassembled WGS sequence"/>
</dbReference>
<proteinExistence type="predicted"/>
<keyword evidence="2" id="KW-1185">Reference proteome</keyword>
<gene>
    <name evidence="1" type="ORF">ALECFALPRED_004990</name>
</gene>
<name>A0A8H3IWM9_9LECA</name>
<protein>
    <submittedName>
        <fullName evidence="1">Uncharacterized protein</fullName>
    </submittedName>
</protein>
<accession>A0A8H3IWM9</accession>
<dbReference type="EMBL" id="CAJPDR010000305">
    <property type="protein sequence ID" value="CAF9931355.1"/>
    <property type="molecule type" value="Genomic_DNA"/>
</dbReference>
<comment type="caution">
    <text evidence="1">The sequence shown here is derived from an EMBL/GenBank/DDBJ whole genome shotgun (WGS) entry which is preliminary data.</text>
</comment>
<sequence>MRALIKTIQEIATIAGIPENDTRKAYKGIYTYRQEGVEEDWVDEYGNGDLKSALRLLPPGFGPSLGWNLITVAALKSPDGAPGNIEAVRESLIRKEARDARGETKHEKNATIHHENLRMGKRLPVDFGFDVPVVDTPVSVGVAGGASVVVFDFLTDAEGSEEKVVEDEAAAAGAEETIVKKDGAVVRVEEKVVEEEGAAAAGAEEIIVKKDGAVVGVGEKVDEEEAAVAGAE</sequence>